<sequence>MASSKLSATALWSFLGEVDTTLAGFGMTELPVVRTLQARRVTLRRALMARALGSVQSLQVSILLYYSTSSADVIVYQAPWEDKSVKGGLPGRRSAV</sequence>
<name>A0AAV4ETJ8_9GAST</name>
<organism evidence="1 2">
    <name type="scientific">Elysia marginata</name>
    <dbReference type="NCBI Taxonomy" id="1093978"/>
    <lineage>
        <taxon>Eukaryota</taxon>
        <taxon>Metazoa</taxon>
        <taxon>Spiralia</taxon>
        <taxon>Lophotrochozoa</taxon>
        <taxon>Mollusca</taxon>
        <taxon>Gastropoda</taxon>
        <taxon>Heterobranchia</taxon>
        <taxon>Euthyneura</taxon>
        <taxon>Panpulmonata</taxon>
        <taxon>Sacoglossa</taxon>
        <taxon>Placobranchoidea</taxon>
        <taxon>Plakobranchidae</taxon>
        <taxon>Elysia</taxon>
    </lineage>
</organism>
<proteinExistence type="predicted"/>
<comment type="caution">
    <text evidence="1">The sequence shown here is derived from an EMBL/GenBank/DDBJ whole genome shotgun (WGS) entry which is preliminary data.</text>
</comment>
<gene>
    <name evidence="1" type="ORF">ElyMa_001923600</name>
</gene>
<protein>
    <submittedName>
        <fullName evidence="1">Uncharacterized protein</fullName>
    </submittedName>
</protein>
<keyword evidence="2" id="KW-1185">Reference proteome</keyword>
<dbReference type="AlphaFoldDB" id="A0AAV4ETJ8"/>
<dbReference type="EMBL" id="BMAT01003899">
    <property type="protein sequence ID" value="GFR64478.1"/>
    <property type="molecule type" value="Genomic_DNA"/>
</dbReference>
<evidence type="ECO:0000313" key="2">
    <source>
        <dbReference type="Proteomes" id="UP000762676"/>
    </source>
</evidence>
<evidence type="ECO:0000313" key="1">
    <source>
        <dbReference type="EMBL" id="GFR64478.1"/>
    </source>
</evidence>
<reference evidence="1 2" key="1">
    <citation type="journal article" date="2021" name="Elife">
        <title>Chloroplast acquisition without the gene transfer in kleptoplastic sea slugs, Plakobranchus ocellatus.</title>
        <authorList>
            <person name="Maeda T."/>
            <person name="Takahashi S."/>
            <person name="Yoshida T."/>
            <person name="Shimamura S."/>
            <person name="Takaki Y."/>
            <person name="Nagai Y."/>
            <person name="Toyoda A."/>
            <person name="Suzuki Y."/>
            <person name="Arimoto A."/>
            <person name="Ishii H."/>
            <person name="Satoh N."/>
            <person name="Nishiyama T."/>
            <person name="Hasebe M."/>
            <person name="Maruyama T."/>
            <person name="Minagawa J."/>
            <person name="Obokata J."/>
            <person name="Shigenobu S."/>
        </authorList>
    </citation>
    <scope>NUCLEOTIDE SEQUENCE [LARGE SCALE GENOMIC DNA]</scope>
</reference>
<accession>A0AAV4ETJ8</accession>
<dbReference type="Proteomes" id="UP000762676">
    <property type="component" value="Unassembled WGS sequence"/>
</dbReference>